<feature type="region of interest" description="Disordered" evidence="1">
    <location>
        <begin position="966"/>
        <end position="997"/>
    </location>
</feature>
<dbReference type="InterPro" id="IPR035899">
    <property type="entry name" value="DBL_dom_sf"/>
</dbReference>
<dbReference type="OrthoDB" id="8059989at2759"/>
<feature type="compositionally biased region" description="Low complexity" evidence="1">
    <location>
        <begin position="972"/>
        <end position="988"/>
    </location>
</feature>
<name>A0A1D9PVW9_SCLS1</name>
<dbReference type="PANTHER" id="PTHR12673:SF159">
    <property type="entry name" value="LD03170P"/>
    <property type="match status" value="1"/>
</dbReference>
<feature type="domain" description="DH" evidence="2">
    <location>
        <begin position="507"/>
        <end position="752"/>
    </location>
</feature>
<feature type="compositionally biased region" description="Low complexity" evidence="1">
    <location>
        <begin position="328"/>
        <end position="339"/>
    </location>
</feature>
<feature type="compositionally biased region" description="Polar residues" evidence="1">
    <location>
        <begin position="1129"/>
        <end position="1141"/>
    </location>
</feature>
<feature type="region of interest" description="Disordered" evidence="1">
    <location>
        <begin position="400"/>
        <end position="432"/>
    </location>
</feature>
<reference evidence="4" key="1">
    <citation type="journal article" date="2017" name="Genome Biol. Evol.">
        <title>The complete genome sequence of the phytopathogenic fungus Sclerotinia sclerotiorum reveals insights into the genome architecture of broad host range pathogens.</title>
        <authorList>
            <person name="Derbyshire M."/>
            <person name="Denton-Giles M."/>
            <person name="Hegedus D."/>
            <person name="Seifbarghy S."/>
            <person name="Rollins J."/>
            <person name="van Kan J."/>
            <person name="Seidl M.F."/>
            <person name="Faino L."/>
            <person name="Mbengue M."/>
            <person name="Navaud O."/>
            <person name="Raffaele S."/>
            <person name="Hammond-Kosack K."/>
            <person name="Heard S."/>
            <person name="Oliver R."/>
        </authorList>
    </citation>
    <scope>NUCLEOTIDE SEQUENCE [LARGE SCALE GENOMIC DNA]</scope>
    <source>
        <strain evidence="4">ATCC 18683 / 1980 / Ss-1</strain>
    </source>
</reference>
<dbReference type="SUPFAM" id="SSF48065">
    <property type="entry name" value="DBL homology domain (DH-domain)"/>
    <property type="match status" value="1"/>
</dbReference>
<dbReference type="GO" id="GO:0005085">
    <property type="term" value="F:guanyl-nucleotide exchange factor activity"/>
    <property type="evidence" value="ECO:0007669"/>
    <property type="project" value="InterPro"/>
</dbReference>
<evidence type="ECO:0000259" key="2">
    <source>
        <dbReference type="PROSITE" id="PS50010"/>
    </source>
</evidence>
<proteinExistence type="predicted"/>
<evidence type="ECO:0000313" key="3">
    <source>
        <dbReference type="EMBL" id="APA06841.1"/>
    </source>
</evidence>
<gene>
    <name evidence="3" type="ORF">sscle_02g016110</name>
</gene>
<protein>
    <recommendedName>
        <fullName evidence="2">DH domain-containing protein</fullName>
    </recommendedName>
</protein>
<feature type="compositionally biased region" description="Polar residues" evidence="1">
    <location>
        <begin position="248"/>
        <end position="262"/>
    </location>
</feature>
<sequence>MGSFIQGDRAVHALLNPAHTVDSIDTSNLKHTALLAPIVLNPSSSTKDKFGEEVPVLGKNWHANCTADSSIKALHEAEYCPENHITFGTRYTISYFTKEGVPIDHPVEDFIEEPIRVKKLMFNRQRASNLADTLHLASGRHIDLQKPFKMESDTIEHPRQPMIPGYFDIHSEVSLSSIKDKCVDERVTITPVPSNQDKPSIDSSLGIKISNTISDMATVGLQVVDHLDEKPATRAQFSFHNPDHESTEQYSATMPATSYQDNSARDGSFGCRVSNTMRNVASIGLQVVNDLDEKAAARAQFSFDGAKDQYSDNHVTTMPLSRRHDKSSTNSSLGSRVSSSMRNLAEAGLQVIHDLDEKAARHARFSLDSPTPIAHEPANTIQTNPFEKWLHTIKRRGGHRKATSCDMPRNGIEGGIYERPNTTESRPGHRKSLSGSSFGFVSNMKSVGTSLASFSIAPRSRTGVSSRHQRTDYSSRASYAGRASEDNSNCLSRGFILDKDVLKRMEQRQGVIEEILSTEKAYLDDIRALIRVFDGLLLAIPILSQSLRKSIALTLKDIWTHNNELYNELVKVVANTNKFSGVISVDLPSHPPVKGHKRWQSLGEVPASESTESRGRHIGDPKVAGEIAKVFCGKVQTIPGLFLYESYGIMHKELMKQIHTAYRTTDEWKDFNQAIRSTEEMIVSTDNRKSGSQKGRIFEDYFIKPIHRIARYEVLFGRLLEQSPVCDCPESSTTVETTLFRIKELHKTMNSAAGNHQKVTTMSRTWLLQDHLVFTSQPESRSRDKIRTLEQNHLCGVLHACWQTKDTVAGHNITGQYFIALLYEKFFVLAQPSGNQDEFYAVQACIPISELSVEDVDNGKGLQCHTAPHSWKIVFEHISQLFEIIMSACSAKEELEWKSRLIDRSGKQCDSTVQQEMTASLSLDLKPMGTIYGKPGTTARRKSIHRATTMKGQTTIPRSVIVRNTSAATEPSLSSSSSQLSINRSQSLAGPHRPTILAPPRTERVRLETLLADVWTRDIIPYPGMGSKPHREHTVRASATSMMRKISHASISSITKRSGTGSIASLHKSEDHTATELDSLRPMILNRQARHNSSDSIPLPDLEHSVSQDTSSGRHGSRLAVIIDEKESNPSTNGARSTSGSPIMARLASFRSKKSEGSLADSLISKLSTASKSPSGKSSLALPVVTAAHHGEELRKENVLHLLKMLDDGVDGEEAAGDLLQAQQRKGRNRTMLVEGFKNFFR</sequence>
<feature type="region of interest" description="Disordered" evidence="1">
    <location>
        <begin position="1089"/>
        <end position="1143"/>
    </location>
</feature>
<dbReference type="PANTHER" id="PTHR12673">
    <property type="entry name" value="FACIOGENITAL DYSPLASIA PROTEIN"/>
    <property type="match status" value="1"/>
</dbReference>
<dbReference type="Pfam" id="PF00621">
    <property type="entry name" value="RhoGEF"/>
    <property type="match status" value="1"/>
</dbReference>
<accession>A0A1D9PVW9</accession>
<dbReference type="InterPro" id="IPR051092">
    <property type="entry name" value="FYVE_RhoGEF_PH"/>
</dbReference>
<organism evidence="3 4">
    <name type="scientific">Sclerotinia sclerotiorum (strain ATCC 18683 / 1980 / Ss-1)</name>
    <name type="common">White mold</name>
    <name type="synonym">Whetzelinia sclerotiorum</name>
    <dbReference type="NCBI Taxonomy" id="665079"/>
    <lineage>
        <taxon>Eukaryota</taxon>
        <taxon>Fungi</taxon>
        <taxon>Dikarya</taxon>
        <taxon>Ascomycota</taxon>
        <taxon>Pezizomycotina</taxon>
        <taxon>Leotiomycetes</taxon>
        <taxon>Helotiales</taxon>
        <taxon>Sclerotiniaceae</taxon>
        <taxon>Sclerotinia</taxon>
    </lineage>
</organism>
<dbReference type="Gene3D" id="1.20.900.10">
    <property type="entry name" value="Dbl homology (DH) domain"/>
    <property type="match status" value="1"/>
</dbReference>
<dbReference type="InterPro" id="IPR000219">
    <property type="entry name" value="DH_dom"/>
</dbReference>
<feature type="region of interest" description="Disordered" evidence="1">
    <location>
        <begin position="459"/>
        <end position="479"/>
    </location>
</feature>
<dbReference type="SMART" id="SM00325">
    <property type="entry name" value="RhoGEF"/>
    <property type="match status" value="1"/>
</dbReference>
<evidence type="ECO:0000256" key="1">
    <source>
        <dbReference type="SAM" id="MobiDB-lite"/>
    </source>
</evidence>
<dbReference type="Proteomes" id="UP000177798">
    <property type="component" value="Chromosome 2"/>
</dbReference>
<feature type="region of interest" description="Disordered" evidence="1">
    <location>
        <begin position="242"/>
        <end position="263"/>
    </location>
</feature>
<dbReference type="EMBL" id="CP017815">
    <property type="protein sequence ID" value="APA06841.1"/>
    <property type="molecule type" value="Genomic_DNA"/>
</dbReference>
<feature type="region of interest" description="Disordered" evidence="1">
    <location>
        <begin position="594"/>
        <end position="618"/>
    </location>
</feature>
<dbReference type="AlphaFoldDB" id="A0A1D9PVW9"/>
<evidence type="ECO:0000313" key="4">
    <source>
        <dbReference type="Proteomes" id="UP000177798"/>
    </source>
</evidence>
<dbReference type="VEuPathDB" id="FungiDB:sscle_02g016110"/>
<dbReference type="PROSITE" id="PS50010">
    <property type="entry name" value="DH_2"/>
    <property type="match status" value="1"/>
</dbReference>
<feature type="region of interest" description="Disordered" evidence="1">
    <location>
        <begin position="317"/>
        <end position="339"/>
    </location>
</feature>